<organism evidence="2 3">
    <name type="scientific">Musa balbisiana</name>
    <name type="common">Banana</name>
    <dbReference type="NCBI Taxonomy" id="52838"/>
    <lineage>
        <taxon>Eukaryota</taxon>
        <taxon>Viridiplantae</taxon>
        <taxon>Streptophyta</taxon>
        <taxon>Embryophyta</taxon>
        <taxon>Tracheophyta</taxon>
        <taxon>Spermatophyta</taxon>
        <taxon>Magnoliopsida</taxon>
        <taxon>Liliopsida</taxon>
        <taxon>Zingiberales</taxon>
        <taxon>Musaceae</taxon>
        <taxon>Musa</taxon>
    </lineage>
</organism>
<feature type="region of interest" description="Disordered" evidence="1">
    <location>
        <begin position="419"/>
        <end position="446"/>
    </location>
</feature>
<evidence type="ECO:0000313" key="3">
    <source>
        <dbReference type="Proteomes" id="UP000317650"/>
    </source>
</evidence>
<dbReference type="STRING" id="52838.A0A4S8J711"/>
<feature type="compositionally biased region" description="Polar residues" evidence="1">
    <location>
        <begin position="1"/>
        <end position="18"/>
    </location>
</feature>
<dbReference type="AlphaFoldDB" id="A0A4S8J711"/>
<protein>
    <submittedName>
        <fullName evidence="2">Uncharacterized protein</fullName>
    </submittedName>
</protein>
<evidence type="ECO:0000256" key="1">
    <source>
        <dbReference type="SAM" id="MobiDB-lite"/>
    </source>
</evidence>
<dbReference type="PANTHER" id="PTHR10378">
    <property type="entry name" value="LIM DOMAIN-BINDING PROTEIN"/>
    <property type="match status" value="1"/>
</dbReference>
<evidence type="ECO:0000313" key="2">
    <source>
        <dbReference type="EMBL" id="THU57348.1"/>
    </source>
</evidence>
<dbReference type="Pfam" id="PF01803">
    <property type="entry name" value="LIM_bind"/>
    <property type="match status" value="1"/>
</dbReference>
<accession>A0A4S8J711</accession>
<keyword evidence="3" id="KW-1185">Reference proteome</keyword>
<dbReference type="EMBL" id="PYDT01000006">
    <property type="protein sequence ID" value="THU57348.1"/>
    <property type="molecule type" value="Genomic_DNA"/>
</dbReference>
<reference evidence="2 3" key="1">
    <citation type="journal article" date="2019" name="Nat. Plants">
        <title>Genome sequencing of Musa balbisiana reveals subgenome evolution and function divergence in polyploid bananas.</title>
        <authorList>
            <person name="Yao X."/>
        </authorList>
    </citation>
    <scope>NUCLEOTIDE SEQUENCE [LARGE SCALE GENOMIC DNA]</scope>
    <source>
        <strain evidence="3">cv. DH-PKW</strain>
        <tissue evidence="2">Leaves</tissue>
    </source>
</reference>
<name>A0A4S8J711_MUSBA</name>
<feature type="compositionally biased region" description="Polar residues" evidence="1">
    <location>
        <begin position="528"/>
        <end position="550"/>
    </location>
</feature>
<gene>
    <name evidence="2" type="ORF">C4D60_Mb03t02570</name>
</gene>
<feature type="region of interest" description="Disordered" evidence="1">
    <location>
        <begin position="482"/>
        <end position="580"/>
    </location>
</feature>
<dbReference type="InterPro" id="IPR029005">
    <property type="entry name" value="LIM-bd/SEUSS"/>
</dbReference>
<feature type="compositionally biased region" description="Low complexity" evidence="1">
    <location>
        <begin position="510"/>
        <end position="527"/>
    </location>
</feature>
<feature type="compositionally biased region" description="Low complexity" evidence="1">
    <location>
        <begin position="551"/>
        <end position="560"/>
    </location>
</feature>
<feature type="compositionally biased region" description="Polar residues" evidence="1">
    <location>
        <begin position="482"/>
        <end position="509"/>
    </location>
</feature>
<dbReference type="Proteomes" id="UP000317650">
    <property type="component" value="Chromosome 3"/>
</dbReference>
<proteinExistence type="predicted"/>
<sequence length="710" mass="75989">MVPSGSSTPIGGSQSVNPSLLRSNSGLLGGQPGSIPSQPPFSSLVSPRTQFNRNSLLGNISNVSPLNNSFGNGGPSGALSASPMNLQQRGGLGGTVGMVGSAESNPLLFTSSLGQSQGQQQCFQNPSNSQLGPDQLQSRIDAVQNFQQQFSIPQNQQQQQQLLRGGLSNIGHMGPVKMEPQMGPVKLEPQMGPNDQIGPSQQLQTLRAIGTDVWHCEICNHKPGRGFETTVEVFPRLFQIKYASGTLEELLYIDMPREYQNASGQIVLDYAKAIQESVFEQLRVVRDGQLRIVFNPDLKISSWEFCARRHEELIPRGSSFSESRSQPISGDLAAESVEDISMWFNYLYVACKIWGRFVASTRQMAKALEVPLVNDLGYTKRYVRCLQISEVVNSMKDLIDYSKETQAGPVASLINFPRRTSSGLQPRQPEQQQSITQSSDHNNQSSVHATSVLLSAGCNNVDGDNSLNAASSTHAATIIGTLQPNSTNTRQENQMNTANSPYGGNNVQIPSASSSSSLAPSQPNPSSTFSSLKPASSNNPTPTSHNAIHLSSSCSPASLSTMQQPTTQLHEMDPNDPQSSVQQILQELMMSSQLNGVSSLGNDMKMINGITPTLNGGNCLVGNGISNNSAMSGTGFAGAGGIGLSVAGSGMRAAIANSAMTMNGRVGMNYLSQDPIAMNHQQQDIGNRLLDKLGAVNGFDNLQFDWKPSP</sequence>
<comment type="caution">
    <text evidence="2">The sequence shown here is derived from an EMBL/GenBank/DDBJ whole genome shotgun (WGS) entry which is preliminary data.</text>
</comment>
<feature type="region of interest" description="Disordered" evidence="1">
    <location>
        <begin position="1"/>
        <end position="47"/>
    </location>
</feature>
<feature type="compositionally biased region" description="Low complexity" evidence="1">
    <location>
        <begin position="33"/>
        <end position="43"/>
    </location>
</feature>